<keyword evidence="5" id="KW-1185">Reference proteome</keyword>
<dbReference type="AlphaFoldDB" id="A0AA38MB32"/>
<dbReference type="PROSITE" id="PS50106">
    <property type="entry name" value="PDZ"/>
    <property type="match status" value="1"/>
</dbReference>
<dbReference type="SUPFAM" id="SSF50156">
    <property type="entry name" value="PDZ domain-like"/>
    <property type="match status" value="1"/>
</dbReference>
<protein>
    <recommendedName>
        <fullName evidence="2">PDZ domain-containing protein</fullName>
    </recommendedName>
</protein>
<dbReference type="GO" id="GO:0005096">
    <property type="term" value="F:GTPase activator activity"/>
    <property type="evidence" value="ECO:0007669"/>
    <property type="project" value="InterPro"/>
</dbReference>
<dbReference type="GO" id="GO:0005886">
    <property type="term" value="C:plasma membrane"/>
    <property type="evidence" value="ECO:0007669"/>
    <property type="project" value="TreeGrafter"/>
</dbReference>
<sequence>MHPSRRRKKRPNYGIRTVEVLRGPNGFGFTISGQQPCILSCIVANSPADHAGLRAGDFLISVNGMSVSKITHDAVVNLIGNCVGPIRMTIAENYYSDSSEEELDVNRMVSARKPKYMHKPRAHRLYKQAQRPECENATKKHANDLKPPYNDENTPNLLNITNPLPMEDEAGPVEYKALVGYLGTIEMPKQLLPNSRLQTVCSCIRKLRQEKRAPTAVLMTIFPTCLTLKNSSNHILAIYPTNRVVYIGSTADRESRYFGLVTSAVCDTRNNDSLQKRFGDVNVWHSEEKKFNNTESEIEVSNSCHVFMIDPKIVDHNLHVKKAESFKFSCTSDVISGHCLEFPRNALYIVNLVQNMYKLQSSDNTYKNGVVDEIHLGPLIANSPQPSASSNSDSGIGFRDDCGNISDRILVVEFPAHRAFPIVTSTTNNRPSGIDASSIPLESLDLPLNNDHSQNYELNNIRCKNNLDIKLPNNLSKTEVYERTSNIKQMNNLNNIRACGSVNIKNVLEKSENLLLAKQNNNAEIYNRLTCRAMPDRPVRVSRGLSPSSLTSSDDNTRTLELDTGQGYSERPVDVPDSIRQKSYETISVSEDIELKSSVDNVSVHSSKSVELSNLKSVFKAPHLPFFENKKLKRQCKMVNSCDNLDKFDENIISYKLSPKVYGLSKPNHSCEELNNLDSVEKYGYGSLQELCSWEGQNKTIRNIAQSEPDVRMQRNDMEQDLEVSLQGVTLR</sequence>
<evidence type="ECO:0000256" key="1">
    <source>
        <dbReference type="SAM" id="MobiDB-lite"/>
    </source>
</evidence>
<dbReference type="GO" id="GO:0008277">
    <property type="term" value="P:regulation of G protein-coupled receptor signaling pathway"/>
    <property type="evidence" value="ECO:0007669"/>
    <property type="project" value="TreeGrafter"/>
</dbReference>
<proteinExistence type="predicted"/>
<dbReference type="Gene3D" id="2.30.42.10">
    <property type="match status" value="1"/>
</dbReference>
<organism evidence="3 5">
    <name type="scientific">Zophobas morio</name>
    <dbReference type="NCBI Taxonomy" id="2755281"/>
    <lineage>
        <taxon>Eukaryota</taxon>
        <taxon>Metazoa</taxon>
        <taxon>Ecdysozoa</taxon>
        <taxon>Arthropoda</taxon>
        <taxon>Hexapoda</taxon>
        <taxon>Insecta</taxon>
        <taxon>Pterygota</taxon>
        <taxon>Neoptera</taxon>
        <taxon>Endopterygota</taxon>
        <taxon>Coleoptera</taxon>
        <taxon>Polyphaga</taxon>
        <taxon>Cucujiformia</taxon>
        <taxon>Tenebrionidae</taxon>
        <taxon>Zophobas</taxon>
    </lineage>
</organism>
<dbReference type="EMBL" id="JALNTZ010000006">
    <property type="protein sequence ID" value="KAJ3649373.1"/>
    <property type="molecule type" value="Genomic_DNA"/>
</dbReference>
<dbReference type="EMBL" id="JALNTZ010000006">
    <property type="protein sequence ID" value="KAJ3649357.1"/>
    <property type="molecule type" value="Genomic_DNA"/>
</dbReference>
<gene>
    <name evidence="3" type="ORF">Zmor_021107</name>
    <name evidence="4" type="ORF">Zmor_021121</name>
</gene>
<feature type="domain" description="PDZ" evidence="2">
    <location>
        <begin position="17"/>
        <end position="94"/>
    </location>
</feature>
<evidence type="ECO:0000313" key="5">
    <source>
        <dbReference type="Proteomes" id="UP001168821"/>
    </source>
</evidence>
<evidence type="ECO:0000313" key="3">
    <source>
        <dbReference type="EMBL" id="KAJ3649357.1"/>
    </source>
</evidence>
<dbReference type="InterPro" id="IPR036034">
    <property type="entry name" value="PDZ_sf"/>
</dbReference>
<reference evidence="3" key="1">
    <citation type="journal article" date="2023" name="G3 (Bethesda)">
        <title>Whole genome assemblies of Zophobas morio and Tenebrio molitor.</title>
        <authorList>
            <person name="Kaur S."/>
            <person name="Stinson S.A."/>
            <person name="diCenzo G.C."/>
        </authorList>
    </citation>
    <scope>NUCLEOTIDE SEQUENCE</scope>
    <source>
        <strain evidence="3">QUZm001</strain>
    </source>
</reference>
<evidence type="ECO:0000259" key="2">
    <source>
        <dbReference type="PROSITE" id="PS50106"/>
    </source>
</evidence>
<dbReference type="InterPro" id="IPR011993">
    <property type="entry name" value="PH-like_dom_sf"/>
</dbReference>
<feature type="region of interest" description="Disordered" evidence="1">
    <location>
        <begin position="540"/>
        <end position="574"/>
    </location>
</feature>
<dbReference type="InterPro" id="IPR046995">
    <property type="entry name" value="RGS10/12/14-like"/>
</dbReference>
<dbReference type="PANTHER" id="PTHR45945">
    <property type="entry name" value="REGULATOR OF G-PROTEIN SIGNALING LOCO"/>
    <property type="match status" value="1"/>
</dbReference>
<feature type="compositionally biased region" description="Low complexity" evidence="1">
    <location>
        <begin position="542"/>
        <end position="553"/>
    </location>
</feature>
<dbReference type="PANTHER" id="PTHR45945:SF3">
    <property type="entry name" value="REGULATOR OF G-PROTEIN SIGNALING LOCO"/>
    <property type="match status" value="1"/>
</dbReference>
<dbReference type="Proteomes" id="UP001168821">
    <property type="component" value="Unassembled WGS sequence"/>
</dbReference>
<name>A0AA38MB32_9CUCU</name>
<dbReference type="InterPro" id="IPR001478">
    <property type="entry name" value="PDZ"/>
</dbReference>
<dbReference type="SUPFAM" id="SSF50729">
    <property type="entry name" value="PH domain-like"/>
    <property type="match status" value="1"/>
</dbReference>
<dbReference type="GO" id="GO:0005737">
    <property type="term" value="C:cytoplasm"/>
    <property type="evidence" value="ECO:0007669"/>
    <property type="project" value="TreeGrafter"/>
</dbReference>
<evidence type="ECO:0000313" key="4">
    <source>
        <dbReference type="EMBL" id="KAJ3649373.1"/>
    </source>
</evidence>
<dbReference type="Pfam" id="PF00595">
    <property type="entry name" value="PDZ"/>
    <property type="match status" value="1"/>
</dbReference>
<accession>A0AA38MB32</accession>
<dbReference type="SMART" id="SM00228">
    <property type="entry name" value="PDZ"/>
    <property type="match status" value="1"/>
</dbReference>
<comment type="caution">
    <text evidence="3">The sequence shown here is derived from an EMBL/GenBank/DDBJ whole genome shotgun (WGS) entry which is preliminary data.</text>
</comment>
<dbReference type="GO" id="GO:0005634">
    <property type="term" value="C:nucleus"/>
    <property type="evidence" value="ECO:0007669"/>
    <property type="project" value="TreeGrafter"/>
</dbReference>
<dbReference type="Gene3D" id="2.30.29.30">
    <property type="entry name" value="Pleckstrin-homology domain (PH domain)/Phosphotyrosine-binding domain (PTB)"/>
    <property type="match status" value="1"/>
</dbReference>
<dbReference type="CDD" id="cd06710">
    <property type="entry name" value="PDZ_RGS12-like"/>
    <property type="match status" value="1"/>
</dbReference>